<evidence type="ECO:0000256" key="2">
    <source>
        <dbReference type="ARBA" id="ARBA00022670"/>
    </source>
</evidence>
<feature type="region of interest" description="Disordered" evidence="6">
    <location>
        <begin position="605"/>
        <end position="628"/>
    </location>
</feature>
<dbReference type="PANTHER" id="PTHR43806">
    <property type="entry name" value="PEPTIDASE S8"/>
    <property type="match status" value="1"/>
</dbReference>
<protein>
    <recommendedName>
        <fullName evidence="7">Peptidase S8/S53 domain-containing protein</fullName>
    </recommendedName>
</protein>
<gene>
    <name evidence="8" type="ORF">CGGC5_11124</name>
</gene>
<dbReference type="PRINTS" id="PR00723">
    <property type="entry name" value="SUBTILISIN"/>
</dbReference>
<feature type="active site" description="Charge relay system" evidence="5">
    <location>
        <position position="119"/>
    </location>
</feature>
<dbReference type="InterPro" id="IPR000209">
    <property type="entry name" value="Peptidase_S8/S53_dom"/>
</dbReference>
<evidence type="ECO:0000256" key="1">
    <source>
        <dbReference type="ARBA" id="ARBA00011073"/>
    </source>
</evidence>
<evidence type="ECO:0000313" key="8">
    <source>
        <dbReference type="EMBL" id="ELA28209.1"/>
    </source>
</evidence>
<feature type="compositionally biased region" description="Pro residues" evidence="6">
    <location>
        <begin position="611"/>
        <end position="621"/>
    </location>
</feature>
<evidence type="ECO:0000256" key="4">
    <source>
        <dbReference type="ARBA" id="ARBA00022825"/>
    </source>
</evidence>
<feature type="region of interest" description="Disordered" evidence="6">
    <location>
        <begin position="349"/>
        <end position="378"/>
    </location>
</feature>
<dbReference type="GO" id="GO:0006508">
    <property type="term" value="P:proteolysis"/>
    <property type="evidence" value="ECO:0007669"/>
    <property type="project" value="UniProtKB-KW"/>
</dbReference>
<evidence type="ECO:0000256" key="5">
    <source>
        <dbReference type="PROSITE-ProRule" id="PRU01240"/>
    </source>
</evidence>
<evidence type="ECO:0000259" key="7">
    <source>
        <dbReference type="Pfam" id="PF00082"/>
    </source>
</evidence>
<keyword evidence="3 5" id="KW-0378">Hydrolase</keyword>
<sequence length="752" mass="81887">MQKMLPDGGKIEVSAVKDLRVNFWRVHLDLDQAESVRTMPNVASVYRPCESDCSDPTLQDSKISWRYQNQYLDEQLDLEDHQAQMSYISANEGSQDERYNGRYYFDVSAGEDVPVYIVDTGATMDHIEFNLRDKIASKTEFIFVGEDFDGQQHRDDSNIPKGGRCPPVGKCKPHGTSMLSIVAGANIGIAKKAKPIMVRVPRREKQGGGATPEDWIDAMSAGHKFDDFKSDWEKTNKKEGQDNEKLISEAWIIFRKSMHGILTGLIEKGFFIVTGAGNGAAINTLPATFSSELTKDFDLSIPELLVVGAAHPDKGNRWWMSGQPPNTADAIPHIYAPGANLLVANGNRDEWPETSQSEGANAEKRQNGNRKSPYKFSQGTSDATAYTAGLAAYFLKLHQLGRLGPDKKGNQPDMSPAGLKRYIINNGWVRQNEKNDGVLGIWNGATVESLEREGFCPYIAGTTNIFRLRRQEGAALTGQCVPGTSPTASAGSTHIPSATATPTGSGTVAPTAFPTAFVCTEETADKCAPGVVCSNPKVNGCVDGKCVCVLPDLPAPTSFVCTERTVDKCSPGVICSAPQTNGCVDGKCVCVLPELPSKTTAVQTTLSTVTPKPPDPVPTSPEKPKTPVVIGERKCHDASIYTGGTDIWKSSVYDASLRACTECKTPMKADSETRRRDDSWGGFRYDMSISWRSGCVSATESINYANPTENLTMLHNTACEELFQDNWEKCTGNKGRGGYIDVGCVRYDFTPK</sequence>
<dbReference type="SUPFAM" id="SSF52743">
    <property type="entry name" value="Subtilisin-like"/>
    <property type="match status" value="1"/>
</dbReference>
<dbReference type="InterPro" id="IPR036852">
    <property type="entry name" value="Peptidase_S8/S53_dom_sf"/>
</dbReference>
<proteinExistence type="inferred from homology"/>
<feature type="region of interest" description="Disordered" evidence="6">
    <location>
        <begin position="485"/>
        <end position="506"/>
    </location>
</feature>
<comment type="similarity">
    <text evidence="1 5">Belongs to the peptidase S8 family.</text>
</comment>
<dbReference type="GO" id="GO:0004252">
    <property type="term" value="F:serine-type endopeptidase activity"/>
    <property type="evidence" value="ECO:0007669"/>
    <property type="project" value="UniProtKB-UniRule"/>
</dbReference>
<evidence type="ECO:0000256" key="6">
    <source>
        <dbReference type="SAM" id="MobiDB-lite"/>
    </source>
</evidence>
<dbReference type="InterPro" id="IPR050131">
    <property type="entry name" value="Peptidase_S8_subtilisin-like"/>
</dbReference>
<organism evidence="8">
    <name type="scientific">Colletotrichum fructicola (strain Nara gc5)</name>
    <name type="common">Anthracnose fungus</name>
    <name type="synonym">Colletotrichum gloeosporioides (strain Nara gc5)</name>
    <dbReference type="NCBI Taxonomy" id="1213859"/>
    <lineage>
        <taxon>Eukaryota</taxon>
        <taxon>Fungi</taxon>
        <taxon>Dikarya</taxon>
        <taxon>Ascomycota</taxon>
        <taxon>Pezizomycotina</taxon>
        <taxon>Sordariomycetes</taxon>
        <taxon>Hypocreomycetidae</taxon>
        <taxon>Glomerellales</taxon>
        <taxon>Glomerellaceae</taxon>
        <taxon>Colletotrichum</taxon>
        <taxon>Colletotrichum gloeosporioides species complex</taxon>
    </lineage>
</organism>
<evidence type="ECO:0000256" key="3">
    <source>
        <dbReference type="ARBA" id="ARBA00022801"/>
    </source>
</evidence>
<reference evidence="8" key="1">
    <citation type="submission" date="2012-08" db="EMBL/GenBank/DDBJ databases">
        <title>Genome analysis of Colletotrichum orbiculare and Colletotrichum fructicola.</title>
        <authorList>
            <person name="Gan P.H.P."/>
            <person name="Ikeda K."/>
            <person name="Irieda H."/>
            <person name="Narusaka M."/>
            <person name="O'Connell R.J."/>
            <person name="Narusaka Y."/>
            <person name="Takano Y."/>
            <person name="Kubo Y."/>
            <person name="Shirasu K."/>
        </authorList>
    </citation>
    <scope>NUCLEOTIDE SEQUENCE</scope>
    <source>
        <strain evidence="8">Nara gc5</strain>
    </source>
</reference>
<dbReference type="InterPro" id="IPR015500">
    <property type="entry name" value="Peptidase_S8_subtilisin-rel"/>
</dbReference>
<feature type="active site" description="Charge relay system" evidence="5">
    <location>
        <position position="174"/>
    </location>
</feature>
<keyword evidence="4 5" id="KW-0720">Serine protease</keyword>
<dbReference type="STRING" id="1213859.L2FP66"/>
<dbReference type="AlphaFoldDB" id="L2FP66"/>
<feature type="active site" description="Charge relay system" evidence="5">
    <location>
        <position position="381"/>
    </location>
</feature>
<feature type="domain" description="Peptidase S8/S53" evidence="7">
    <location>
        <begin position="111"/>
        <end position="427"/>
    </location>
</feature>
<dbReference type="Gene3D" id="3.40.50.200">
    <property type="entry name" value="Peptidase S8/S53 domain"/>
    <property type="match status" value="1"/>
</dbReference>
<keyword evidence="2 5" id="KW-0645">Protease</keyword>
<name>L2FP66_COLFN</name>
<dbReference type="PROSITE" id="PS51892">
    <property type="entry name" value="SUBTILASE"/>
    <property type="match status" value="1"/>
</dbReference>
<dbReference type="HOGENOM" id="CLU_370045_0_0_1"/>
<dbReference type="EMBL" id="KB020940">
    <property type="protein sequence ID" value="ELA28209.1"/>
    <property type="molecule type" value="Genomic_DNA"/>
</dbReference>
<dbReference type="Pfam" id="PF00082">
    <property type="entry name" value="Peptidase_S8"/>
    <property type="match status" value="1"/>
</dbReference>
<dbReference type="PANTHER" id="PTHR43806:SF11">
    <property type="entry name" value="CEREVISIN-RELATED"/>
    <property type="match status" value="1"/>
</dbReference>
<accession>L2FP66</accession>